<dbReference type="OrthoDB" id="3525185at2759"/>
<dbReference type="RefSeq" id="XP_040720062.1">
    <property type="nucleotide sequence ID" value="XM_040865849.1"/>
</dbReference>
<dbReference type="PANTHER" id="PTHR38111">
    <property type="entry name" value="ZN(2)-C6 FUNGAL-TYPE DOMAIN-CONTAINING PROTEIN-RELATED"/>
    <property type="match status" value="1"/>
</dbReference>
<name>A0A1Y2EEV9_9PEZI</name>
<comment type="caution">
    <text evidence="1">The sequence shown here is derived from an EMBL/GenBank/DDBJ whole genome shotgun (WGS) entry which is preliminary data.</text>
</comment>
<sequence length="176" mass="20126">MKHGAGLRHLLQLRGPAAHEIDWELSILLSFRPIFVMNAMFTCQDCFLKEPRWQSVTKYNGAAARTIANVIFDKEGGHLIDEYFQLLTKIPSILCHGYALREVNNHGIQADIGKLLHLIKAAKELCSNFEGWYSKVELVNPGQQKSPRKTLSPYTYPSYNTKHREWALCPWITGRS</sequence>
<keyword evidence="2" id="KW-1185">Reference proteome</keyword>
<organism evidence="1 2">
    <name type="scientific">Pseudomassariella vexata</name>
    <dbReference type="NCBI Taxonomy" id="1141098"/>
    <lineage>
        <taxon>Eukaryota</taxon>
        <taxon>Fungi</taxon>
        <taxon>Dikarya</taxon>
        <taxon>Ascomycota</taxon>
        <taxon>Pezizomycotina</taxon>
        <taxon>Sordariomycetes</taxon>
        <taxon>Xylariomycetidae</taxon>
        <taxon>Amphisphaeriales</taxon>
        <taxon>Pseudomassariaceae</taxon>
        <taxon>Pseudomassariella</taxon>
    </lineage>
</organism>
<dbReference type="AlphaFoldDB" id="A0A1Y2EEV9"/>
<protein>
    <submittedName>
        <fullName evidence="1">Uncharacterized protein</fullName>
    </submittedName>
</protein>
<dbReference type="Proteomes" id="UP000193689">
    <property type="component" value="Unassembled WGS sequence"/>
</dbReference>
<dbReference type="InterPro" id="IPR053178">
    <property type="entry name" value="Osmoadaptation_assoc"/>
</dbReference>
<proteinExistence type="predicted"/>
<gene>
    <name evidence="1" type="ORF">BCR38DRAFT_99929</name>
</gene>
<dbReference type="EMBL" id="MCFJ01000002">
    <property type="protein sequence ID" value="ORY70112.1"/>
    <property type="molecule type" value="Genomic_DNA"/>
</dbReference>
<dbReference type="GeneID" id="63782061"/>
<evidence type="ECO:0000313" key="2">
    <source>
        <dbReference type="Proteomes" id="UP000193689"/>
    </source>
</evidence>
<reference evidence="1 2" key="1">
    <citation type="submission" date="2016-07" db="EMBL/GenBank/DDBJ databases">
        <title>Pervasive Adenine N6-methylation of Active Genes in Fungi.</title>
        <authorList>
            <consortium name="DOE Joint Genome Institute"/>
            <person name="Mondo S.J."/>
            <person name="Dannebaum R.O."/>
            <person name="Kuo R.C."/>
            <person name="Labutti K."/>
            <person name="Haridas S."/>
            <person name="Kuo A."/>
            <person name="Salamov A."/>
            <person name="Ahrendt S.R."/>
            <person name="Lipzen A."/>
            <person name="Sullivan W."/>
            <person name="Andreopoulos W.B."/>
            <person name="Clum A."/>
            <person name="Lindquist E."/>
            <person name="Daum C."/>
            <person name="Ramamoorthy G.K."/>
            <person name="Gryganskyi A."/>
            <person name="Culley D."/>
            <person name="Magnuson J.K."/>
            <person name="James T.Y."/>
            <person name="O'Malley M.A."/>
            <person name="Stajich J.E."/>
            <person name="Spatafora J.W."/>
            <person name="Visel A."/>
            <person name="Grigoriev I.V."/>
        </authorList>
    </citation>
    <scope>NUCLEOTIDE SEQUENCE [LARGE SCALE GENOMIC DNA]</scope>
    <source>
        <strain evidence="1 2">CBS 129021</strain>
    </source>
</reference>
<evidence type="ECO:0000313" key="1">
    <source>
        <dbReference type="EMBL" id="ORY70112.1"/>
    </source>
</evidence>
<dbReference type="PANTHER" id="PTHR38111:SF6">
    <property type="entry name" value="FINGER DOMAIN PROTEIN, PUTATIVE (AFU_ORTHOLOGUE AFUA_8G01940)-RELATED"/>
    <property type="match status" value="1"/>
</dbReference>
<accession>A0A1Y2EEV9</accession>
<dbReference type="InParanoid" id="A0A1Y2EEV9"/>
<dbReference type="STRING" id="1141098.A0A1Y2EEV9"/>